<dbReference type="EMBL" id="JBHTAI010000005">
    <property type="protein sequence ID" value="MFC7148842.1"/>
    <property type="molecule type" value="Genomic_DNA"/>
</dbReference>
<dbReference type="InterPro" id="IPR011493">
    <property type="entry name" value="GLUG"/>
</dbReference>
<feature type="compositionally biased region" description="Gly residues" evidence="1">
    <location>
        <begin position="225"/>
        <end position="260"/>
    </location>
</feature>
<evidence type="ECO:0000313" key="4">
    <source>
        <dbReference type="EMBL" id="MFC7148842.1"/>
    </source>
</evidence>
<feature type="signal peptide" evidence="2">
    <location>
        <begin position="1"/>
        <end position="24"/>
    </location>
</feature>
<evidence type="ECO:0000256" key="1">
    <source>
        <dbReference type="SAM" id="MobiDB-lite"/>
    </source>
</evidence>
<dbReference type="Proteomes" id="UP001596378">
    <property type="component" value="Unassembled WGS sequence"/>
</dbReference>
<comment type="caution">
    <text evidence="4">The sequence shown here is derived from an EMBL/GenBank/DDBJ whole genome shotgun (WGS) entry which is preliminary data.</text>
</comment>
<accession>A0ABW2FBA0</accession>
<evidence type="ECO:0000256" key="2">
    <source>
        <dbReference type="SAM" id="SignalP"/>
    </source>
</evidence>
<reference evidence="5" key="1">
    <citation type="journal article" date="2019" name="Int. J. Syst. Evol. Microbiol.">
        <title>The Global Catalogue of Microorganisms (GCM) 10K type strain sequencing project: providing services to taxonomists for standard genome sequencing and annotation.</title>
        <authorList>
            <consortium name="The Broad Institute Genomics Platform"/>
            <consortium name="The Broad Institute Genome Sequencing Center for Infectious Disease"/>
            <person name="Wu L."/>
            <person name="Ma J."/>
        </authorList>
    </citation>
    <scope>NUCLEOTIDE SEQUENCE [LARGE SCALE GENOMIC DNA]</scope>
    <source>
        <strain evidence="5">KCTC 12907</strain>
    </source>
</reference>
<keyword evidence="2" id="KW-0732">Signal</keyword>
<feature type="chain" id="PRO_5046675264" evidence="2">
    <location>
        <begin position="25"/>
        <end position="888"/>
    </location>
</feature>
<organism evidence="4 5">
    <name type="scientific">Cohnella cellulosilytica</name>
    <dbReference type="NCBI Taxonomy" id="986710"/>
    <lineage>
        <taxon>Bacteria</taxon>
        <taxon>Bacillati</taxon>
        <taxon>Bacillota</taxon>
        <taxon>Bacilli</taxon>
        <taxon>Bacillales</taxon>
        <taxon>Paenibacillaceae</taxon>
        <taxon>Cohnella</taxon>
    </lineage>
</organism>
<evidence type="ECO:0000259" key="3">
    <source>
        <dbReference type="PROSITE" id="PS51272"/>
    </source>
</evidence>
<protein>
    <submittedName>
        <fullName evidence="4">S-layer homology domain-containing protein</fullName>
    </submittedName>
</protein>
<gene>
    <name evidence="4" type="ORF">ACFQMJ_09915</name>
</gene>
<feature type="domain" description="SLH" evidence="3">
    <location>
        <begin position="90"/>
        <end position="152"/>
    </location>
</feature>
<feature type="domain" description="SLH" evidence="3">
    <location>
        <begin position="153"/>
        <end position="216"/>
    </location>
</feature>
<name>A0ABW2FBA0_9BACL</name>
<evidence type="ECO:0000313" key="5">
    <source>
        <dbReference type="Proteomes" id="UP001596378"/>
    </source>
</evidence>
<sequence>MHRKRIARRGIAVLIALCLLIAHAETTAAASAAGLTQVAGGHWAERQLDDWLQKGLLQGYGDESLKPDQPVTRAEFIALTNRAFGFVEASDAPFADLAASHWAYEEIRRAVKAGYIRGNPDNTVGADRAVTRAEAAVVASRLLAWPERDGDAAGEYADREVWPSWARGAINAAVAEGVMRGYADKRFRPYWPITRAEAVVVLSRALNLKESVQEETGVVDPGAELSGGAGAGDSDSGGAGHAGEGGGGTGNTGEGSGGAGPSKSPEQLADEALSALSIAYSPGDSASSVTGPLGLPTAGAAGTTVSWTSSHPAVVAADGSVIRPSPSSGNQAVELIASVTSGSVTKTRTFAVTVLALPDTTAPQWAVTPYLAETGADTIGIGFETDEDAVVHYLALDASEAEPDAERITGDGAAASLPALAGQAQLARISDLLTNKEYRVSLIAVDQAGNRSEVRHVVGRTRALPEKTAVDDTSITIRWIPEPGADTKIYIQESASASERIADYTETAVGGYVEAVVTGEAGVPLQFGVKYALRIETEKDGVVVQSTTLTAAPGFWDGSGTADDPYLLTTAAHLNNVRSKLDSSFKLAGDIDLDVFPYNAGEGWMPIGAFDLFGDTAATSFTGTFDGAGFAVSNLYMNRTKSISALFAQIQGSAELKNVRLENVDITGDTYVGALVAIQRQGTIRGVHATGAVRAARADDTNSAGGLVGSQWAGLIADSSFAGEVVGSGYYVGGLVGYRDGGTISGSYSTAETSGAAAVGGLVGYGEGGTLIDSYATGSVHGAMYSGGLVGYNDGQTVSTSYAVGEADALPDNGGLIGYYVAGTIVSSYYNNGNAQPQPAGAFGHAPAELRLSDTFAGWLFGPGGAWSIDPANPSHPYPYLNNNPPRE</sequence>
<dbReference type="Pfam" id="PF07581">
    <property type="entry name" value="Glug"/>
    <property type="match status" value="1"/>
</dbReference>
<feature type="domain" description="SLH" evidence="3">
    <location>
        <begin position="31"/>
        <end position="89"/>
    </location>
</feature>
<proteinExistence type="predicted"/>
<dbReference type="InterPro" id="IPR051465">
    <property type="entry name" value="Cell_Envelope_Struct_Comp"/>
</dbReference>
<dbReference type="RefSeq" id="WP_378052669.1">
    <property type="nucleotide sequence ID" value="NZ_JBHMDN010000055.1"/>
</dbReference>
<dbReference type="PANTHER" id="PTHR43308">
    <property type="entry name" value="OUTER MEMBRANE PROTEIN ALPHA-RELATED"/>
    <property type="match status" value="1"/>
</dbReference>
<dbReference type="InterPro" id="IPR046780">
    <property type="entry name" value="aBig_2"/>
</dbReference>
<dbReference type="Gene3D" id="2.160.20.110">
    <property type="match status" value="1"/>
</dbReference>
<dbReference type="PROSITE" id="PS51272">
    <property type="entry name" value="SLH"/>
    <property type="match status" value="3"/>
</dbReference>
<dbReference type="PANTHER" id="PTHR43308:SF5">
    <property type="entry name" value="S-LAYER PROTEIN _ PEPTIDOGLYCAN ENDO-BETA-N-ACETYLGLUCOSAMINIDASE"/>
    <property type="match status" value="1"/>
</dbReference>
<dbReference type="Pfam" id="PF20578">
    <property type="entry name" value="aBig_2"/>
    <property type="match status" value="1"/>
</dbReference>
<keyword evidence="5" id="KW-1185">Reference proteome</keyword>
<dbReference type="InterPro" id="IPR001119">
    <property type="entry name" value="SLH_dom"/>
</dbReference>
<feature type="region of interest" description="Disordered" evidence="1">
    <location>
        <begin position="213"/>
        <end position="268"/>
    </location>
</feature>
<dbReference type="Pfam" id="PF00395">
    <property type="entry name" value="SLH"/>
    <property type="match status" value="3"/>
</dbReference>